<feature type="region of interest" description="Disordered" evidence="3">
    <location>
        <begin position="303"/>
        <end position="352"/>
    </location>
</feature>
<feature type="region of interest" description="Disordered" evidence="3">
    <location>
        <begin position="400"/>
        <end position="453"/>
    </location>
</feature>
<sequence>TSTLPTALVLPTTESVIDTTLALAPSTTKPVSTAPTITENAFADQVTTASGTRGSATTQAELDKQQDNNNVMTAGIAIGVLAGVLCVFVLAWFFFNRRRKQIENRKLATEDDEKINGPINPFADSAAIRTPTNAPRLSLRPVTQFLPTFPDRRVSRGANMMLSAEPQGQNSPLHKPAGASAWERPTLTSTTGNGTWDRPGTAMSATPSNPFGDNQRIMEDPEREAASGRPVSPPTPPQKNIGLVANSGYSPEPVSPVDGSRQEFPTGAAVAASAVATGAAAGLVRKASIRKDLPRPLDLTMPMPPAMSGAPAPPSPAGTEFSMHSVAPGQPIGPSSSAAAIAAAGGPPQSTVHRVTLDFKPTLDDEMGLTAGQLVRLLHEYDDGWALCIRLDRSQQGVVPRTCLSTRPVKPRPPPGGPRGPPGRPQSPSGMNRRMSPPGPNNMGRGPVPGQAY</sequence>
<feature type="non-terminal residue" evidence="6">
    <location>
        <position position="1"/>
    </location>
</feature>
<feature type="region of interest" description="Disordered" evidence="3">
    <location>
        <begin position="184"/>
        <end position="262"/>
    </location>
</feature>
<keyword evidence="4" id="KW-1133">Transmembrane helix</keyword>
<evidence type="ECO:0000256" key="3">
    <source>
        <dbReference type="SAM" id="MobiDB-lite"/>
    </source>
</evidence>
<keyword evidence="7" id="KW-1185">Reference proteome</keyword>
<feature type="domain" description="SH3" evidence="5">
    <location>
        <begin position="348"/>
        <end position="409"/>
    </location>
</feature>
<dbReference type="CDD" id="cd11854">
    <property type="entry name" value="SH3_Fus1p"/>
    <property type="match status" value="1"/>
</dbReference>
<evidence type="ECO:0000256" key="4">
    <source>
        <dbReference type="SAM" id="Phobius"/>
    </source>
</evidence>
<organism evidence="6 7">
    <name type="scientific">Immersiella caudata</name>
    <dbReference type="NCBI Taxonomy" id="314043"/>
    <lineage>
        <taxon>Eukaryota</taxon>
        <taxon>Fungi</taxon>
        <taxon>Dikarya</taxon>
        <taxon>Ascomycota</taxon>
        <taxon>Pezizomycotina</taxon>
        <taxon>Sordariomycetes</taxon>
        <taxon>Sordariomycetidae</taxon>
        <taxon>Sordariales</taxon>
        <taxon>Lasiosphaeriaceae</taxon>
        <taxon>Immersiella</taxon>
    </lineage>
</organism>
<feature type="compositionally biased region" description="Pro residues" evidence="3">
    <location>
        <begin position="411"/>
        <end position="425"/>
    </location>
</feature>
<dbReference type="Gene3D" id="2.30.30.40">
    <property type="entry name" value="SH3 Domains"/>
    <property type="match status" value="1"/>
</dbReference>
<feature type="transmembrane region" description="Helical" evidence="4">
    <location>
        <begin position="71"/>
        <end position="95"/>
    </location>
</feature>
<keyword evidence="1 2" id="KW-0728">SH3 domain</keyword>
<dbReference type="SMART" id="SM00326">
    <property type="entry name" value="SH3"/>
    <property type="match status" value="1"/>
</dbReference>
<protein>
    <recommendedName>
        <fullName evidence="5">SH3 domain-containing protein</fullName>
    </recommendedName>
</protein>
<name>A0AA39WQY5_9PEZI</name>
<accession>A0AA39WQY5</accession>
<gene>
    <name evidence="6" type="ORF">B0T14DRAFT_408824</name>
</gene>
<evidence type="ECO:0000256" key="1">
    <source>
        <dbReference type="ARBA" id="ARBA00022443"/>
    </source>
</evidence>
<dbReference type="SUPFAM" id="SSF50044">
    <property type="entry name" value="SH3-domain"/>
    <property type="match status" value="1"/>
</dbReference>
<dbReference type="AlphaFoldDB" id="A0AA39WQY5"/>
<feature type="compositionally biased region" description="Basic and acidic residues" evidence="3">
    <location>
        <begin position="216"/>
        <end position="226"/>
    </location>
</feature>
<evidence type="ECO:0000259" key="5">
    <source>
        <dbReference type="PROSITE" id="PS50002"/>
    </source>
</evidence>
<evidence type="ECO:0000313" key="7">
    <source>
        <dbReference type="Proteomes" id="UP001175000"/>
    </source>
</evidence>
<dbReference type="Proteomes" id="UP001175000">
    <property type="component" value="Unassembled WGS sequence"/>
</dbReference>
<evidence type="ECO:0000313" key="6">
    <source>
        <dbReference type="EMBL" id="KAK0619967.1"/>
    </source>
</evidence>
<dbReference type="InterPro" id="IPR036028">
    <property type="entry name" value="SH3-like_dom_sf"/>
</dbReference>
<keyword evidence="4" id="KW-0812">Transmembrane</keyword>
<dbReference type="PROSITE" id="PS50002">
    <property type="entry name" value="SH3"/>
    <property type="match status" value="1"/>
</dbReference>
<dbReference type="Pfam" id="PF14604">
    <property type="entry name" value="SH3_9"/>
    <property type="match status" value="1"/>
</dbReference>
<dbReference type="EMBL" id="JAULSU010000004">
    <property type="protein sequence ID" value="KAK0619967.1"/>
    <property type="molecule type" value="Genomic_DNA"/>
</dbReference>
<keyword evidence="4" id="KW-0472">Membrane</keyword>
<dbReference type="InterPro" id="IPR001452">
    <property type="entry name" value="SH3_domain"/>
</dbReference>
<reference evidence="6" key="1">
    <citation type="submission" date="2023-06" db="EMBL/GenBank/DDBJ databases">
        <title>Genome-scale phylogeny and comparative genomics of the fungal order Sordariales.</title>
        <authorList>
            <consortium name="Lawrence Berkeley National Laboratory"/>
            <person name="Hensen N."/>
            <person name="Bonometti L."/>
            <person name="Westerberg I."/>
            <person name="Brannstrom I.O."/>
            <person name="Guillou S."/>
            <person name="Cros-Aarteil S."/>
            <person name="Calhoun S."/>
            <person name="Haridas S."/>
            <person name="Kuo A."/>
            <person name="Mondo S."/>
            <person name="Pangilinan J."/>
            <person name="Riley R."/>
            <person name="Labutti K."/>
            <person name="Andreopoulos B."/>
            <person name="Lipzen A."/>
            <person name="Chen C."/>
            <person name="Yanf M."/>
            <person name="Daum C."/>
            <person name="Ng V."/>
            <person name="Clum A."/>
            <person name="Steindorff A."/>
            <person name="Ohm R."/>
            <person name="Martin F."/>
            <person name="Silar P."/>
            <person name="Natvig D."/>
            <person name="Lalanne C."/>
            <person name="Gautier V."/>
            <person name="Ament-Velasquez S.L."/>
            <person name="Kruys A."/>
            <person name="Hutchinson M.I."/>
            <person name="Powell A.J."/>
            <person name="Barry K."/>
            <person name="Miller A.N."/>
            <person name="Grigoriev I.V."/>
            <person name="Debuchy R."/>
            <person name="Gladieux P."/>
            <person name="Thoren M.H."/>
            <person name="Johannesson H."/>
        </authorList>
    </citation>
    <scope>NUCLEOTIDE SEQUENCE</scope>
    <source>
        <strain evidence="6">CBS 606.72</strain>
    </source>
</reference>
<proteinExistence type="predicted"/>
<comment type="caution">
    <text evidence="6">The sequence shown here is derived from an EMBL/GenBank/DDBJ whole genome shotgun (WGS) entry which is preliminary data.</text>
</comment>
<feature type="compositionally biased region" description="Low complexity" evidence="3">
    <location>
        <begin position="327"/>
        <end position="350"/>
    </location>
</feature>
<feature type="non-terminal residue" evidence="6">
    <location>
        <position position="453"/>
    </location>
</feature>
<feature type="compositionally biased region" description="Polar residues" evidence="3">
    <location>
        <begin position="203"/>
        <end position="212"/>
    </location>
</feature>
<evidence type="ECO:0000256" key="2">
    <source>
        <dbReference type="PROSITE-ProRule" id="PRU00192"/>
    </source>
</evidence>
<dbReference type="InterPro" id="IPR035521">
    <property type="entry name" value="Fus1_SH3"/>
</dbReference>